<dbReference type="GO" id="GO:0032259">
    <property type="term" value="P:methylation"/>
    <property type="evidence" value="ECO:0007669"/>
    <property type="project" value="UniProtKB-KW"/>
</dbReference>
<sequence>MVTVTEQYDAYPYPARDPAEEAKRLVVGSPSRPAEMDHFLWGGRRDWTQPLRVLVAGGGSGDGTVQLAQMLTDAGRPYEITYLDLSAKAREVAEARIAARGLGGVTFHTASLLDAPDFGTFDYIDCCGVLHHLPEPDAGFAALARACAPEGGMGMMVYAPYGRSGVYPLQEAFGALLDGLPPEERLAKARAWLDRLPDGHPFKTNPRLVDHRASDAGFYDLLLHGQDRAYDVADLLAVLKRTGWDLVSFCQPGLYDPERLTGTPHELPPETAMAVAEKLRGTIKVHVAYVAPHGAAREPATGRSLAAIPHFGAPPAKLAQVVAKGRPLPVRIEGETVSLTLPRATAPVLAQIDGRRSLREIAGRARLGVLEFGPVWAEVERAFLPWGLLHYSSVLRR</sequence>
<keyword evidence="3" id="KW-0830">Ubiquinone</keyword>
<dbReference type="Gene3D" id="3.40.50.150">
    <property type="entry name" value="Vaccinia Virus protein VP39"/>
    <property type="match status" value="1"/>
</dbReference>
<dbReference type="GO" id="GO:0008168">
    <property type="term" value="F:methyltransferase activity"/>
    <property type="evidence" value="ECO:0007669"/>
    <property type="project" value="UniProtKB-KW"/>
</dbReference>
<dbReference type="OrthoDB" id="649979at2"/>
<evidence type="ECO:0000313" key="5">
    <source>
        <dbReference type="Proteomes" id="UP000251571"/>
    </source>
</evidence>
<evidence type="ECO:0000313" key="2">
    <source>
        <dbReference type="EMBL" id="PWJ18238.1"/>
    </source>
</evidence>
<accession>A0A2Y9C7U0</accession>
<dbReference type="EMBL" id="UETC01000005">
    <property type="protein sequence ID" value="SSA46763.1"/>
    <property type="molecule type" value="Genomic_DNA"/>
</dbReference>
<name>A0A2Y9C7U0_9RHOB</name>
<keyword evidence="4" id="KW-1185">Reference proteome</keyword>
<gene>
    <name evidence="2" type="ORF">BCF38_105226</name>
    <name evidence="3" type="ORF">SAMN05421539_105226</name>
</gene>
<reference evidence="2 4" key="2">
    <citation type="submission" date="2018-03" db="EMBL/GenBank/DDBJ databases">
        <title>Genomic Encyclopedia of Archaeal and Bacterial Type Strains, Phase II (KMG-II): from individual species to whole genera.</title>
        <authorList>
            <person name="Goeker M."/>
        </authorList>
    </citation>
    <scope>NUCLEOTIDE SEQUENCE [LARGE SCALE GENOMIC DNA]</scope>
    <source>
        <strain evidence="2 4">DSM 25227</strain>
    </source>
</reference>
<dbReference type="AlphaFoldDB" id="A0A2Y9C7U0"/>
<dbReference type="RefSeq" id="WP_109564711.1">
    <property type="nucleotide sequence ID" value="NZ_QGDJ01000005.1"/>
</dbReference>
<proteinExistence type="predicted"/>
<evidence type="ECO:0000313" key="4">
    <source>
        <dbReference type="Proteomes" id="UP000245839"/>
    </source>
</evidence>
<dbReference type="Pfam" id="PF08242">
    <property type="entry name" value="Methyltransf_12"/>
    <property type="match status" value="1"/>
</dbReference>
<keyword evidence="3" id="KW-0808">Transferase</keyword>
<dbReference type="InterPro" id="IPR013217">
    <property type="entry name" value="Methyltransf_12"/>
</dbReference>
<evidence type="ECO:0000313" key="3">
    <source>
        <dbReference type="EMBL" id="SSA46763.1"/>
    </source>
</evidence>
<dbReference type="EMBL" id="QGDJ01000005">
    <property type="protein sequence ID" value="PWJ18238.1"/>
    <property type="molecule type" value="Genomic_DNA"/>
</dbReference>
<dbReference type="Proteomes" id="UP000245839">
    <property type="component" value="Unassembled WGS sequence"/>
</dbReference>
<protein>
    <submittedName>
        <fullName evidence="3">Ubiquinone/menaquinone biosynthesis C-methylase UbiE</fullName>
    </submittedName>
</protein>
<reference evidence="3 5" key="1">
    <citation type="submission" date="2016-10" db="EMBL/GenBank/DDBJ databases">
        <authorList>
            <person name="Cai Z."/>
        </authorList>
    </citation>
    <scope>NUCLEOTIDE SEQUENCE [LARGE SCALE GENOMIC DNA]</scope>
    <source>
        <strain evidence="3 5">DSM 25227</strain>
    </source>
</reference>
<dbReference type="InterPro" id="IPR029063">
    <property type="entry name" value="SAM-dependent_MTases_sf"/>
</dbReference>
<feature type="domain" description="Methyltransferase type 12" evidence="1">
    <location>
        <begin position="56"/>
        <end position="151"/>
    </location>
</feature>
<organism evidence="3 5">
    <name type="scientific">Jannaschia seohaensis</name>
    <dbReference type="NCBI Taxonomy" id="475081"/>
    <lineage>
        <taxon>Bacteria</taxon>
        <taxon>Pseudomonadati</taxon>
        <taxon>Pseudomonadota</taxon>
        <taxon>Alphaproteobacteria</taxon>
        <taxon>Rhodobacterales</taxon>
        <taxon>Roseobacteraceae</taxon>
        <taxon>Jannaschia</taxon>
    </lineage>
</organism>
<dbReference type="CDD" id="cd02440">
    <property type="entry name" value="AdoMet_MTases"/>
    <property type="match status" value="1"/>
</dbReference>
<dbReference type="SUPFAM" id="SSF53335">
    <property type="entry name" value="S-adenosyl-L-methionine-dependent methyltransferases"/>
    <property type="match status" value="1"/>
</dbReference>
<evidence type="ECO:0000259" key="1">
    <source>
        <dbReference type="Pfam" id="PF08242"/>
    </source>
</evidence>
<keyword evidence="3" id="KW-0489">Methyltransferase</keyword>
<dbReference type="Proteomes" id="UP000251571">
    <property type="component" value="Unassembled WGS sequence"/>
</dbReference>